<name>A0A0F6YLZ9_9BACT</name>
<dbReference type="InterPro" id="IPR051553">
    <property type="entry name" value="Ran_GTPase-activating"/>
</dbReference>
<evidence type="ECO:0000313" key="2">
    <source>
        <dbReference type="EMBL" id="AKF10122.1"/>
    </source>
</evidence>
<dbReference type="AlphaFoldDB" id="A0A0F6YLZ9"/>
<dbReference type="GO" id="GO:0005737">
    <property type="term" value="C:cytoplasm"/>
    <property type="evidence" value="ECO:0007669"/>
    <property type="project" value="TreeGrafter"/>
</dbReference>
<dbReference type="Proteomes" id="UP000034883">
    <property type="component" value="Chromosome"/>
</dbReference>
<accession>A0A0F6YLZ9</accession>
<gene>
    <name evidence="2" type="ORF">DB32_007271</name>
</gene>
<dbReference type="InterPro" id="IPR009091">
    <property type="entry name" value="RCC1/BLIP-II"/>
</dbReference>
<dbReference type="SUPFAM" id="SSF50985">
    <property type="entry name" value="RCC1/BLIP-II"/>
    <property type="match status" value="1"/>
</dbReference>
<organism evidence="2 3">
    <name type="scientific">Sandaracinus amylolyticus</name>
    <dbReference type="NCBI Taxonomy" id="927083"/>
    <lineage>
        <taxon>Bacteria</taxon>
        <taxon>Pseudomonadati</taxon>
        <taxon>Myxococcota</taxon>
        <taxon>Polyangia</taxon>
        <taxon>Polyangiales</taxon>
        <taxon>Sandaracinaceae</taxon>
        <taxon>Sandaracinus</taxon>
    </lineage>
</organism>
<dbReference type="KEGG" id="samy:DB32_007271"/>
<dbReference type="EMBL" id="CP011125">
    <property type="protein sequence ID" value="AKF10122.1"/>
    <property type="molecule type" value="Genomic_DNA"/>
</dbReference>
<protein>
    <submittedName>
        <fullName evidence="2">BNR repeat domain protein</fullName>
    </submittedName>
</protein>
<dbReference type="GO" id="GO:0005085">
    <property type="term" value="F:guanyl-nucleotide exchange factor activity"/>
    <property type="evidence" value="ECO:0007669"/>
    <property type="project" value="TreeGrafter"/>
</dbReference>
<evidence type="ECO:0000256" key="1">
    <source>
        <dbReference type="SAM" id="MobiDB-lite"/>
    </source>
</evidence>
<dbReference type="PANTHER" id="PTHR45982:SF1">
    <property type="entry name" value="REGULATOR OF CHROMOSOME CONDENSATION"/>
    <property type="match status" value="1"/>
</dbReference>
<dbReference type="InterPro" id="IPR000408">
    <property type="entry name" value="Reg_chr_condens"/>
</dbReference>
<dbReference type="STRING" id="927083.DB32_007271"/>
<dbReference type="PANTHER" id="PTHR45982">
    <property type="entry name" value="REGULATOR OF CHROMOSOME CONDENSATION"/>
    <property type="match status" value="1"/>
</dbReference>
<reference evidence="2 3" key="1">
    <citation type="submission" date="2015-03" db="EMBL/GenBank/DDBJ databases">
        <title>Genome assembly of Sandaracinus amylolyticus DSM 53668.</title>
        <authorList>
            <person name="Sharma G."/>
            <person name="Subramanian S."/>
        </authorList>
    </citation>
    <scope>NUCLEOTIDE SEQUENCE [LARGE SCALE GENOMIC DNA]</scope>
    <source>
        <strain evidence="2 3">DSM 53668</strain>
    </source>
</reference>
<feature type="region of interest" description="Disordered" evidence="1">
    <location>
        <begin position="477"/>
        <end position="497"/>
    </location>
</feature>
<dbReference type="Gene3D" id="2.130.10.30">
    <property type="entry name" value="Regulator of chromosome condensation 1/beta-lactamase-inhibitor protein II"/>
    <property type="match status" value="2"/>
</dbReference>
<dbReference type="PROSITE" id="PS50012">
    <property type="entry name" value="RCC1_3"/>
    <property type="match status" value="1"/>
</dbReference>
<sequence length="497" mass="49833">MLVIALVACGGDDDPPGEGGGCETSEQCADGLLCVLGACREECTGYGDCPIGSACLEGDDGARGCRLPEENECTEGACPDDTACTNGACVASCTSSATCGGTECVAGTCEDPAVSRIYCEDLAYCGSGVCDFDVCDDDLAIAPSAITTCALRVSGDVDCAGSDADGMLGDGPTEPEEGGLRGLLLPIVLDEPAMMLGVGAQHACVVMDTSEVRCWGRGDRGQTAIAGSVDAPMIAIAAPTEDASVIDEIAVGAHHACVRRASGAIECWGSDDAGQLGDATDHAACEAGAPCSATPVVVAGLEDVVDLDAGDHATCALRADGRVSCWGRAELLGDAPEGTTSCTIDGTATTCRTTPLEVPGIEGAESIAVGGSHACAIVTDGVVTCWGANDAGQAGGTVALPFAAFAIDVGRAHSCALLSDDRVWCWGATPVAQGAPSPVEAMPASFSVASGRDHACARTYDGETWCWGRNVEAQLARETSSETGEPGRARRSPAGGA</sequence>
<proteinExistence type="predicted"/>
<dbReference type="PRINTS" id="PR00633">
    <property type="entry name" value="RCCNDNSATION"/>
</dbReference>
<keyword evidence="3" id="KW-1185">Reference proteome</keyword>
<evidence type="ECO:0000313" key="3">
    <source>
        <dbReference type="Proteomes" id="UP000034883"/>
    </source>
</evidence>
<dbReference type="Pfam" id="PF13540">
    <property type="entry name" value="RCC1_2"/>
    <property type="match status" value="5"/>
</dbReference>